<name>A0AAW7XIZ8_9GAMM</name>
<dbReference type="Pfam" id="PF00294">
    <property type="entry name" value="PfkB"/>
    <property type="match status" value="1"/>
</dbReference>
<dbReference type="EC" id="2.7.1.45" evidence="11"/>
<proteinExistence type="inferred from homology"/>
<keyword evidence="3" id="KW-0547">Nucleotide-binding</keyword>
<keyword evidence="6" id="KW-0119">Carbohydrate metabolism</keyword>
<evidence type="ECO:0000256" key="10">
    <source>
        <dbReference type="ARBA" id="ARBA00054997"/>
    </source>
</evidence>
<gene>
    <name evidence="16" type="ORF">Q4490_04590</name>
</gene>
<evidence type="ECO:0000313" key="16">
    <source>
        <dbReference type="EMBL" id="MDO6452835.1"/>
    </source>
</evidence>
<keyword evidence="5" id="KW-0067">ATP-binding</keyword>
<protein>
    <recommendedName>
        <fullName evidence="12">2-dehydro-3-deoxygluconokinase</fullName>
        <ecNumber evidence="11">2.7.1.45</ecNumber>
    </recommendedName>
    <alternativeName>
        <fullName evidence="13">2-keto-3-deoxygluconokinase</fullName>
    </alternativeName>
    <alternativeName>
        <fullName evidence="14">3-deoxy-2-oxo-D-gluconate kinase</fullName>
    </alternativeName>
    <alternativeName>
        <fullName evidence="8">KDG kinase</fullName>
    </alternativeName>
</protein>
<dbReference type="InterPro" id="IPR011611">
    <property type="entry name" value="PfkB_dom"/>
</dbReference>
<comment type="catalytic activity">
    <reaction evidence="9">
        <text>2-dehydro-3-deoxy-D-gluconate + ATP = 2-dehydro-3-deoxy-6-phospho-D-gluconate + ADP + H(+)</text>
        <dbReference type="Rhea" id="RHEA:14797"/>
        <dbReference type="ChEBI" id="CHEBI:15378"/>
        <dbReference type="ChEBI" id="CHEBI:30616"/>
        <dbReference type="ChEBI" id="CHEBI:57569"/>
        <dbReference type="ChEBI" id="CHEBI:57990"/>
        <dbReference type="ChEBI" id="CHEBI:456216"/>
        <dbReference type="EC" id="2.7.1.45"/>
    </reaction>
</comment>
<evidence type="ECO:0000256" key="9">
    <source>
        <dbReference type="ARBA" id="ARBA00050729"/>
    </source>
</evidence>
<dbReference type="PROSITE" id="PS00584">
    <property type="entry name" value="PFKB_KINASES_2"/>
    <property type="match status" value="1"/>
</dbReference>
<reference evidence="16" key="1">
    <citation type="submission" date="2023-07" db="EMBL/GenBank/DDBJ databases">
        <title>Genome content predicts the carbon catabolic preferences of heterotrophic bacteria.</title>
        <authorList>
            <person name="Gralka M."/>
        </authorList>
    </citation>
    <scope>NUCLEOTIDE SEQUENCE</scope>
    <source>
        <strain evidence="16">I2M16</strain>
    </source>
</reference>
<comment type="similarity">
    <text evidence="1">Belongs to the carbohydrate kinase PfkB family.</text>
</comment>
<evidence type="ECO:0000256" key="1">
    <source>
        <dbReference type="ARBA" id="ARBA00010688"/>
    </source>
</evidence>
<dbReference type="GO" id="GO:0019698">
    <property type="term" value="P:D-galacturonate catabolic process"/>
    <property type="evidence" value="ECO:0007669"/>
    <property type="project" value="TreeGrafter"/>
</dbReference>
<evidence type="ECO:0000256" key="2">
    <source>
        <dbReference type="ARBA" id="ARBA00022679"/>
    </source>
</evidence>
<organism evidence="16 17">
    <name type="scientific">Neptunomonas phycophila</name>
    <dbReference type="NCBI Taxonomy" id="1572645"/>
    <lineage>
        <taxon>Bacteria</taxon>
        <taxon>Pseudomonadati</taxon>
        <taxon>Pseudomonadota</taxon>
        <taxon>Gammaproteobacteria</taxon>
        <taxon>Oceanospirillales</taxon>
        <taxon>Oceanospirillaceae</taxon>
        <taxon>Neptunomonas</taxon>
    </lineage>
</organism>
<dbReference type="RefSeq" id="WP_303548896.1">
    <property type="nucleotide sequence ID" value="NZ_JAUOPG010000002.1"/>
</dbReference>
<dbReference type="Proteomes" id="UP001169862">
    <property type="component" value="Unassembled WGS sequence"/>
</dbReference>
<evidence type="ECO:0000256" key="11">
    <source>
        <dbReference type="ARBA" id="ARBA00066369"/>
    </source>
</evidence>
<dbReference type="GO" id="GO:0005524">
    <property type="term" value="F:ATP binding"/>
    <property type="evidence" value="ECO:0007669"/>
    <property type="project" value="UniProtKB-KW"/>
</dbReference>
<evidence type="ECO:0000256" key="6">
    <source>
        <dbReference type="ARBA" id="ARBA00023277"/>
    </source>
</evidence>
<accession>A0AAW7XIZ8</accession>
<keyword evidence="4 16" id="KW-0418">Kinase</keyword>
<dbReference type="Gene3D" id="3.40.1190.20">
    <property type="match status" value="1"/>
</dbReference>
<evidence type="ECO:0000256" key="12">
    <source>
        <dbReference type="ARBA" id="ARBA00067931"/>
    </source>
</evidence>
<keyword evidence="2" id="KW-0808">Transferase</keyword>
<evidence type="ECO:0000256" key="14">
    <source>
        <dbReference type="ARBA" id="ARBA00080545"/>
    </source>
</evidence>
<dbReference type="GO" id="GO:0042840">
    <property type="term" value="P:D-glucuronate catabolic process"/>
    <property type="evidence" value="ECO:0007669"/>
    <property type="project" value="TreeGrafter"/>
</dbReference>
<dbReference type="AlphaFoldDB" id="A0AAW7XIZ8"/>
<comment type="function">
    <text evidence="10">Catalyzes the phosphorylation of 2-keto-3-deoxygluconate (KDG) to produce 2-keto-3-deoxy-6-phosphogluconate (KDPG).</text>
</comment>
<dbReference type="PANTHER" id="PTHR43085">
    <property type="entry name" value="HEXOKINASE FAMILY MEMBER"/>
    <property type="match status" value="1"/>
</dbReference>
<evidence type="ECO:0000256" key="8">
    <source>
        <dbReference type="ARBA" id="ARBA00044254"/>
    </source>
</evidence>
<dbReference type="GO" id="GO:0008673">
    <property type="term" value="F:2-dehydro-3-deoxygluconokinase activity"/>
    <property type="evidence" value="ECO:0007669"/>
    <property type="project" value="UniProtKB-EC"/>
</dbReference>
<dbReference type="InterPro" id="IPR050306">
    <property type="entry name" value="PfkB_Carbo_kinase"/>
</dbReference>
<dbReference type="GO" id="GO:0005829">
    <property type="term" value="C:cytosol"/>
    <property type="evidence" value="ECO:0007669"/>
    <property type="project" value="TreeGrafter"/>
</dbReference>
<evidence type="ECO:0000256" key="4">
    <source>
        <dbReference type="ARBA" id="ARBA00022777"/>
    </source>
</evidence>
<dbReference type="PANTHER" id="PTHR43085:SF15">
    <property type="entry name" value="2-DEHYDRO-3-DEOXYGLUCONOKINASE"/>
    <property type="match status" value="1"/>
</dbReference>
<dbReference type="SUPFAM" id="SSF53613">
    <property type="entry name" value="Ribokinase-like"/>
    <property type="match status" value="1"/>
</dbReference>
<evidence type="ECO:0000313" key="17">
    <source>
        <dbReference type="Proteomes" id="UP001169862"/>
    </source>
</evidence>
<dbReference type="GO" id="GO:0006974">
    <property type="term" value="P:DNA damage response"/>
    <property type="evidence" value="ECO:0007669"/>
    <property type="project" value="TreeGrafter"/>
</dbReference>
<feature type="domain" description="Carbohydrate kinase PfkB" evidence="15">
    <location>
        <begin position="6"/>
        <end position="300"/>
    </location>
</feature>
<dbReference type="InterPro" id="IPR029056">
    <property type="entry name" value="Ribokinase-like"/>
</dbReference>
<evidence type="ECO:0000256" key="5">
    <source>
        <dbReference type="ARBA" id="ARBA00022840"/>
    </source>
</evidence>
<dbReference type="EMBL" id="JAUOPG010000002">
    <property type="protein sequence ID" value="MDO6452835.1"/>
    <property type="molecule type" value="Genomic_DNA"/>
</dbReference>
<sequence length="308" mass="34512">MTTLTIACIGECMVELQTKEGDIKQSYGGDTLNTAVYLSRLTAQHDIQVHYVTALGMDPFSHSMIESWRQEGINTDLVMRLTDKCPGIYYIEIDHTGERSFYYWRNDSAARYLFCQKETPSLLQQLMHFDALYLSGISLAILSEQDRKTLLTFLSSYKAHGGKVFFDNNFRKQLWPSQEEAIYWYNRALQVTDTALLTFDDEIEIYGEHAIDACIERSLNANVREVIIKRGADNCFVVVEGNVSEVPALKVDNIVDTNAAGDSFNAGFLKTRLLQGTAADAAASGHKLASTVIQHKGAVIPKAFMPKL</sequence>
<comment type="pathway">
    <text evidence="7">Carbohydrate acid metabolism; 2-dehydro-3-deoxy-D-gluconate degradation; D-glyceraldehyde 3-phosphate and pyruvate from 2-dehydro-3-deoxy-D-gluconate: step 1/2.</text>
</comment>
<evidence type="ECO:0000259" key="15">
    <source>
        <dbReference type="Pfam" id="PF00294"/>
    </source>
</evidence>
<evidence type="ECO:0000256" key="13">
    <source>
        <dbReference type="ARBA" id="ARBA00075711"/>
    </source>
</evidence>
<evidence type="ECO:0000256" key="7">
    <source>
        <dbReference type="ARBA" id="ARBA00043951"/>
    </source>
</evidence>
<evidence type="ECO:0000256" key="3">
    <source>
        <dbReference type="ARBA" id="ARBA00022741"/>
    </source>
</evidence>
<dbReference type="InterPro" id="IPR002173">
    <property type="entry name" value="Carboh/pur_kinase_PfkB_CS"/>
</dbReference>
<dbReference type="CDD" id="cd01166">
    <property type="entry name" value="KdgK"/>
    <property type="match status" value="1"/>
</dbReference>
<comment type="caution">
    <text evidence="16">The sequence shown here is derived from an EMBL/GenBank/DDBJ whole genome shotgun (WGS) entry which is preliminary data.</text>
</comment>
<dbReference type="FunFam" id="3.40.1190.20:FF:000011">
    <property type="entry name" value="2-dehydro-3-deoxygluconokinase, putative"/>
    <property type="match status" value="1"/>
</dbReference>